<dbReference type="EMBL" id="JAKNCT010000001">
    <property type="protein sequence ID" value="MCG5029969.1"/>
    <property type="molecule type" value="Genomic_DNA"/>
</dbReference>
<keyword evidence="2" id="KW-1185">Reference proteome</keyword>
<dbReference type="Proteomes" id="UP001297600">
    <property type="component" value="Unassembled WGS sequence"/>
</dbReference>
<comment type="caution">
    <text evidence="1">The sequence shown here is derived from an EMBL/GenBank/DDBJ whole genome shotgun (WGS) entry which is preliminary data.</text>
</comment>
<protein>
    <submittedName>
        <fullName evidence="1">Uncharacterized protein</fullName>
    </submittedName>
</protein>
<dbReference type="RefSeq" id="WP_237977625.1">
    <property type="nucleotide sequence ID" value="NZ_JAKNCT010000001.1"/>
</dbReference>
<proteinExistence type="predicted"/>
<accession>A0ABS9MMW6</accession>
<name>A0ABS9MMW6_9BURK</name>
<evidence type="ECO:0000313" key="1">
    <source>
        <dbReference type="EMBL" id="MCG5029969.1"/>
    </source>
</evidence>
<reference evidence="1 2" key="1">
    <citation type="submission" date="2022-02" db="EMBL/GenBank/DDBJ databases">
        <title>Mesosutterella porci, a novel member of the family Sutterellaceae from pig feces.</title>
        <authorList>
            <person name="Wylensek D."/>
            <person name="Clavel T."/>
        </authorList>
    </citation>
    <scope>NUCLEOTIDE SEQUENCE [LARGE SCALE GENOMIC DNA]</scope>
    <source>
        <strain evidence="2">oilRF-744-wt-GAM-9</strain>
    </source>
</reference>
<organism evidence="1 2">
    <name type="scientific">Mesosutterella porci</name>
    <dbReference type="NCBI Taxonomy" id="2915351"/>
    <lineage>
        <taxon>Bacteria</taxon>
        <taxon>Pseudomonadati</taxon>
        <taxon>Pseudomonadota</taxon>
        <taxon>Betaproteobacteria</taxon>
        <taxon>Burkholderiales</taxon>
        <taxon>Sutterellaceae</taxon>
        <taxon>Mesosutterella</taxon>
    </lineage>
</organism>
<evidence type="ECO:0000313" key="2">
    <source>
        <dbReference type="Proteomes" id="UP001297600"/>
    </source>
</evidence>
<gene>
    <name evidence="1" type="ORF">MAF45_00670</name>
</gene>
<sequence length="47" mass="5407">MQVIHGFDTVEHAKAYLVSDLFKNDVFVRLEPTWSAEPEVRIYKVAG</sequence>